<feature type="chain" id="PRO_5044645570" evidence="1">
    <location>
        <begin position="27"/>
        <end position="93"/>
    </location>
</feature>
<organism evidence="3 6">
    <name type="scientific">Microbulbifer hydrolyticus</name>
    <dbReference type="NCBI Taxonomy" id="48074"/>
    <lineage>
        <taxon>Bacteria</taxon>
        <taxon>Pseudomonadati</taxon>
        <taxon>Pseudomonadota</taxon>
        <taxon>Gammaproteobacteria</taxon>
        <taxon>Cellvibrionales</taxon>
        <taxon>Microbulbiferaceae</taxon>
        <taxon>Microbulbifer</taxon>
    </lineage>
</organism>
<dbReference type="Proteomes" id="UP000563601">
    <property type="component" value="Unassembled WGS sequence"/>
</dbReference>
<dbReference type="EMBL" id="JACHHR010000001">
    <property type="protein sequence ID" value="MBB5210865.1"/>
    <property type="molecule type" value="Genomic_DNA"/>
</dbReference>
<dbReference type="OrthoDB" id="5738594at2"/>
<name>A0A6P1T9M6_9GAMM</name>
<proteinExistence type="predicted"/>
<feature type="signal peptide" evidence="1">
    <location>
        <begin position="1"/>
        <end position="26"/>
    </location>
</feature>
<dbReference type="Pfam" id="PF13670">
    <property type="entry name" value="PepSY_2"/>
    <property type="match status" value="1"/>
</dbReference>
<evidence type="ECO:0000313" key="4">
    <source>
        <dbReference type="EMBL" id="QHQ38707.1"/>
    </source>
</evidence>
<dbReference type="Proteomes" id="UP000464675">
    <property type="component" value="Chromosome"/>
</dbReference>
<sequence length="93" mass="9908">MKNVKNSLLAVTLGGIAAVAAAQASAKDEKPPPGAMALSAIVTKLEQQGYVPVIDVSLGNGRWEVEAYKEGKKWELEVDPNTGEIIDVKQDMD</sequence>
<dbReference type="AlphaFoldDB" id="A0A6P1T9M6"/>
<reference evidence="3 6" key="2">
    <citation type="submission" date="2020-08" db="EMBL/GenBank/DDBJ databases">
        <title>Genomic Encyclopedia of Type Strains, Phase IV (KMG-IV): sequencing the most valuable type-strain genomes for metagenomic binning, comparative biology and taxonomic classification.</title>
        <authorList>
            <person name="Goeker M."/>
        </authorList>
    </citation>
    <scope>NUCLEOTIDE SEQUENCE [LARGE SCALE GENOMIC DNA]</scope>
    <source>
        <strain evidence="3 6">DSM 11525</strain>
    </source>
</reference>
<protein>
    <submittedName>
        <fullName evidence="3">Membrane protein YkoI</fullName>
    </submittedName>
    <submittedName>
        <fullName evidence="4">PepSY domain-containing protein</fullName>
    </submittedName>
</protein>
<keyword evidence="1" id="KW-0732">Signal</keyword>
<evidence type="ECO:0000313" key="6">
    <source>
        <dbReference type="Proteomes" id="UP000563601"/>
    </source>
</evidence>
<reference evidence="4 5" key="1">
    <citation type="submission" date="2020-01" db="EMBL/GenBank/DDBJ databases">
        <title>The possibility of degradation of plastic by Microbulbifer hydrolyticus IRE-31.</title>
        <authorList>
            <person name="Liu L."/>
        </authorList>
    </citation>
    <scope>NUCLEOTIDE SEQUENCE [LARGE SCALE GENOMIC DNA]</scope>
    <source>
        <strain evidence="4 5">IRE-31</strain>
    </source>
</reference>
<gene>
    <name evidence="4" type="ORF">GTQ55_06695</name>
    <name evidence="3" type="ORF">HNQ53_001053</name>
</gene>
<keyword evidence="5" id="KW-1185">Reference proteome</keyword>
<accession>A0A6P1T9M6</accession>
<feature type="domain" description="PepSY" evidence="2">
    <location>
        <begin position="12"/>
        <end position="87"/>
    </location>
</feature>
<evidence type="ECO:0000313" key="5">
    <source>
        <dbReference type="Proteomes" id="UP000464675"/>
    </source>
</evidence>
<evidence type="ECO:0000256" key="1">
    <source>
        <dbReference type="SAM" id="SignalP"/>
    </source>
</evidence>
<evidence type="ECO:0000313" key="3">
    <source>
        <dbReference type="EMBL" id="MBB5210865.1"/>
    </source>
</evidence>
<dbReference type="EMBL" id="CP047491">
    <property type="protein sequence ID" value="QHQ38707.1"/>
    <property type="molecule type" value="Genomic_DNA"/>
</dbReference>
<dbReference type="RefSeq" id="WP_161858035.1">
    <property type="nucleotide sequence ID" value="NZ_CP047491.1"/>
</dbReference>
<dbReference type="InterPro" id="IPR025711">
    <property type="entry name" value="PepSY"/>
</dbReference>
<evidence type="ECO:0000259" key="2">
    <source>
        <dbReference type="Pfam" id="PF13670"/>
    </source>
</evidence>
<dbReference type="Gene3D" id="3.10.450.40">
    <property type="match status" value="1"/>
</dbReference>